<dbReference type="Proteomes" id="UP000184233">
    <property type="component" value="Unassembled WGS sequence"/>
</dbReference>
<gene>
    <name evidence="1" type="ORF">BGO89_09700</name>
</gene>
<evidence type="ECO:0000313" key="1">
    <source>
        <dbReference type="EMBL" id="OJX56796.1"/>
    </source>
</evidence>
<reference evidence="1 2" key="1">
    <citation type="submission" date="2016-09" db="EMBL/GenBank/DDBJ databases">
        <title>Genome-resolved meta-omics ties microbial dynamics to process performance in biotechnology for thiocyanate degradation.</title>
        <authorList>
            <person name="Kantor R.S."/>
            <person name="Huddy R.J."/>
            <person name="Iyer R."/>
            <person name="Thomas B.C."/>
            <person name="Brown C.T."/>
            <person name="Anantharaman K."/>
            <person name="Tringe S."/>
            <person name="Hettich R.L."/>
            <person name="Harrison S.T."/>
            <person name="Banfield J.F."/>
        </authorList>
    </citation>
    <scope>NUCLEOTIDE SEQUENCE [LARGE SCALE GENOMIC DNA]</scope>
    <source>
        <strain evidence="1">59-99</strain>
    </source>
</reference>
<dbReference type="SUPFAM" id="SSF54001">
    <property type="entry name" value="Cysteine proteinases"/>
    <property type="match status" value="1"/>
</dbReference>
<dbReference type="InterPro" id="IPR038765">
    <property type="entry name" value="Papain-like_cys_pep_sf"/>
</dbReference>
<comment type="caution">
    <text evidence="1">The sequence shown here is derived from an EMBL/GenBank/DDBJ whole genome shotgun (WGS) entry which is preliminary data.</text>
</comment>
<sequence>MRHYLSLCALVAVSTGYALRGATLPDETPPLRKITVISSNNRVIDERYRILSLTSSPRTPELKRLREFIASKVDLVRMRDPDLFIAAMDWVHRQWVHDGRRSPSLDMSSVEILQSAGKGMRYNCEGYARVLVDVLASFGHVARIQQLRTVDVAYGAPGRGHVVVEAWSNTLDKWIYLDPQMNVFMRQDSTYLNALEGLNALKMSAERGASVLRLPATGVRNAQTDVERYLHDYEAFVRSFNGSLTIVVNKDGKSRLLALLMDSRDQYLTFQGLPADGTTFTDDTRDIYMPVNHTALTYYFDKPAPFDSVMQRYPIRTKDDYVRAMPRFAAEPSFQVELEHGMPWFDHFEVTFDDATWRKVKGAALPWELRDGLHSIGVRAVNVMGVSGPPVAMRISYGVER</sequence>
<name>A0A1M3KWI8_9BACT</name>
<proteinExistence type="predicted"/>
<evidence type="ECO:0000313" key="2">
    <source>
        <dbReference type="Proteomes" id="UP000184233"/>
    </source>
</evidence>
<organism evidence="1 2">
    <name type="scientific">Candidatus Kapaibacterium thiocyanatum</name>
    <dbReference type="NCBI Taxonomy" id="1895771"/>
    <lineage>
        <taxon>Bacteria</taxon>
        <taxon>Pseudomonadati</taxon>
        <taxon>Candidatus Kapaibacteriota</taxon>
        <taxon>Candidatus Kapaibacteriia</taxon>
        <taxon>Candidatus Kapaibacteriales</taxon>
        <taxon>Candidatus Kapaibacteriaceae</taxon>
        <taxon>Candidatus Kapaibacterium</taxon>
    </lineage>
</organism>
<dbReference type="STRING" id="1895771.BGO89_09700"/>
<dbReference type="AlphaFoldDB" id="A0A1M3KWI8"/>
<dbReference type="EMBL" id="MKVH01000024">
    <property type="protein sequence ID" value="OJX56796.1"/>
    <property type="molecule type" value="Genomic_DNA"/>
</dbReference>
<protein>
    <recommendedName>
        <fullName evidence="3">Transglutaminase-like domain-containing protein</fullName>
    </recommendedName>
</protein>
<evidence type="ECO:0008006" key="3">
    <source>
        <dbReference type="Google" id="ProtNLM"/>
    </source>
</evidence>
<accession>A0A1M3KWI8</accession>